<sequence length="368" mass="38971">MVAENTPMPLSGLYQDISPSDYREADDRTSDGERTRVIFSTDFGLGLINGRFGGEAGPAPVDDAYAVALAAANSDRFDVRGLVITFGNDVMLPQLRAAERGLHELELGFPVVPGAQVPFSNPPVQFFDGRQLPDWCVNDGVRFMADELREGPLTVFAIGPFTDLACLVQNFPIEARNLEKIVALAGGHGEPLILGGTPVPDLNFTVDPLALKILLAHSDISFVAMMFEVSSTAAISAPQLHGLASGPSPGGRYVGEASLPNATETPGGMIPFDAHTVNYLLNPDAYKCFDGGFTLEVGQPSPDPTPQNQFVVGPSLGGRAIVAATPGRVSISRLCSSNECSLPSRKAPPRTTRSRASPAGDRLRPCAQ</sequence>
<feature type="region of interest" description="Disordered" evidence="3">
    <location>
        <begin position="1"/>
        <end position="31"/>
    </location>
</feature>
<accession>A0A2W2EE29</accession>
<evidence type="ECO:0000259" key="4">
    <source>
        <dbReference type="Pfam" id="PF01156"/>
    </source>
</evidence>
<organism evidence="5 6">
    <name type="scientific">Micromonospora deserti</name>
    <dbReference type="NCBI Taxonomy" id="2070366"/>
    <lineage>
        <taxon>Bacteria</taxon>
        <taxon>Bacillati</taxon>
        <taxon>Actinomycetota</taxon>
        <taxon>Actinomycetes</taxon>
        <taxon>Micromonosporales</taxon>
        <taxon>Micromonosporaceae</taxon>
        <taxon>Micromonospora</taxon>
    </lineage>
</organism>
<keyword evidence="1" id="KW-0378">Hydrolase</keyword>
<dbReference type="InterPro" id="IPR036452">
    <property type="entry name" value="Ribo_hydro-like"/>
</dbReference>
<dbReference type="PANTHER" id="PTHR12304">
    <property type="entry name" value="INOSINE-URIDINE PREFERRING NUCLEOSIDE HYDROLASE"/>
    <property type="match status" value="1"/>
</dbReference>
<comment type="caution">
    <text evidence="5">The sequence shown here is derived from an EMBL/GenBank/DDBJ whole genome shotgun (WGS) entry which is preliminary data.</text>
</comment>
<feature type="compositionally biased region" description="Basic and acidic residues" evidence="3">
    <location>
        <begin position="21"/>
        <end position="31"/>
    </location>
</feature>
<dbReference type="InterPro" id="IPR001910">
    <property type="entry name" value="Inosine/uridine_hydrolase_dom"/>
</dbReference>
<evidence type="ECO:0000256" key="3">
    <source>
        <dbReference type="SAM" id="MobiDB-lite"/>
    </source>
</evidence>
<dbReference type="SUPFAM" id="SSF53590">
    <property type="entry name" value="Nucleoside hydrolase"/>
    <property type="match status" value="1"/>
</dbReference>
<dbReference type="EMBL" id="POUB01000001">
    <property type="protein sequence ID" value="PZG03014.1"/>
    <property type="molecule type" value="Genomic_DNA"/>
</dbReference>
<evidence type="ECO:0000313" key="6">
    <source>
        <dbReference type="Proteomes" id="UP000248749"/>
    </source>
</evidence>
<dbReference type="Pfam" id="PF01156">
    <property type="entry name" value="IU_nuc_hydro"/>
    <property type="match status" value="1"/>
</dbReference>
<name>A0A2W2EE29_9ACTN</name>
<dbReference type="GO" id="GO:0005829">
    <property type="term" value="C:cytosol"/>
    <property type="evidence" value="ECO:0007669"/>
    <property type="project" value="TreeGrafter"/>
</dbReference>
<proteinExistence type="predicted"/>
<dbReference type="AlphaFoldDB" id="A0A2W2EE29"/>
<protein>
    <recommendedName>
        <fullName evidence="4">Inosine/uridine-preferring nucleoside hydrolase domain-containing protein</fullName>
    </recommendedName>
</protein>
<dbReference type="InterPro" id="IPR023186">
    <property type="entry name" value="IUNH"/>
</dbReference>
<evidence type="ECO:0000256" key="2">
    <source>
        <dbReference type="ARBA" id="ARBA00023295"/>
    </source>
</evidence>
<dbReference type="GO" id="GO:0006152">
    <property type="term" value="P:purine nucleoside catabolic process"/>
    <property type="evidence" value="ECO:0007669"/>
    <property type="project" value="TreeGrafter"/>
</dbReference>
<dbReference type="GO" id="GO:0008477">
    <property type="term" value="F:purine nucleosidase activity"/>
    <property type="evidence" value="ECO:0007669"/>
    <property type="project" value="TreeGrafter"/>
</dbReference>
<dbReference type="PANTHER" id="PTHR12304:SF4">
    <property type="entry name" value="URIDINE NUCLEOSIDASE"/>
    <property type="match status" value="1"/>
</dbReference>
<dbReference type="Proteomes" id="UP000248749">
    <property type="component" value="Unassembled WGS sequence"/>
</dbReference>
<evidence type="ECO:0000256" key="1">
    <source>
        <dbReference type="ARBA" id="ARBA00022801"/>
    </source>
</evidence>
<feature type="domain" description="Inosine/uridine-preferring nucleoside hydrolase" evidence="4">
    <location>
        <begin position="61"/>
        <end position="288"/>
    </location>
</feature>
<feature type="region of interest" description="Disordered" evidence="3">
    <location>
        <begin position="340"/>
        <end position="368"/>
    </location>
</feature>
<keyword evidence="6" id="KW-1185">Reference proteome</keyword>
<gene>
    <name evidence="5" type="ORF">C1I99_00130</name>
</gene>
<dbReference type="Gene3D" id="3.90.245.10">
    <property type="entry name" value="Ribonucleoside hydrolase-like"/>
    <property type="match status" value="1"/>
</dbReference>
<evidence type="ECO:0000313" key="5">
    <source>
        <dbReference type="EMBL" id="PZG03014.1"/>
    </source>
</evidence>
<keyword evidence="2" id="KW-0326">Glycosidase</keyword>
<reference evidence="5 6" key="1">
    <citation type="submission" date="2018-01" db="EMBL/GenBank/DDBJ databases">
        <title>Draft genome sequence of Salinispora sp. 13K206.</title>
        <authorList>
            <person name="Sahin N."/>
            <person name="Saygin H."/>
            <person name="Ay H."/>
        </authorList>
    </citation>
    <scope>NUCLEOTIDE SEQUENCE [LARGE SCALE GENOMIC DNA]</scope>
    <source>
        <strain evidence="5 6">13K206</strain>
    </source>
</reference>